<comment type="caution">
    <text evidence="2">The sequence shown here is derived from an EMBL/GenBank/DDBJ whole genome shotgun (WGS) entry which is preliminary data.</text>
</comment>
<dbReference type="GO" id="GO:0006891">
    <property type="term" value="P:intra-Golgi vesicle-mediated transport"/>
    <property type="evidence" value="ECO:0007669"/>
    <property type="project" value="TreeGrafter"/>
</dbReference>
<proteinExistence type="inferred from homology"/>
<dbReference type="GO" id="GO:0034498">
    <property type="term" value="P:early endosome to Golgi transport"/>
    <property type="evidence" value="ECO:0007669"/>
    <property type="project" value="TreeGrafter"/>
</dbReference>
<dbReference type="Proteomes" id="UP001157418">
    <property type="component" value="Unassembled WGS sequence"/>
</dbReference>
<dbReference type="AlphaFoldDB" id="A0AAU9P4T0"/>
<sequence length="202" mass="22220">MTATMEDGGSESSMNGCQSGTHGCRYQCMLVREEERDTVGDTPVKYHGKWALRCMMFGGNKVFKPRALVDLAAAVSSALLMNEPQWVGIIGKPINYSLKGAALHIDTGPGLRIEESFPIEMEKYGLEDKKNDNDFVKEITKLTLKNGSIELPDWASNIESVLWVPVRAINEGLARGTSAGSVITIIRISYISVPCVNEEEHQ</sequence>
<evidence type="ECO:0000256" key="1">
    <source>
        <dbReference type="RuleBase" id="RU365066"/>
    </source>
</evidence>
<comment type="function">
    <text evidence="1">Involved in the lipid remodeling steps of GPI-anchor maturation.</text>
</comment>
<gene>
    <name evidence="2" type="ORF">LVIROSA_LOCUS30868</name>
</gene>
<keyword evidence="3" id="KW-1185">Reference proteome</keyword>
<evidence type="ECO:0000313" key="3">
    <source>
        <dbReference type="Proteomes" id="UP001157418"/>
    </source>
</evidence>
<dbReference type="Pfam" id="PF04080">
    <property type="entry name" value="Per1"/>
    <property type="match status" value="1"/>
</dbReference>
<dbReference type="InterPro" id="IPR007217">
    <property type="entry name" value="Per1-like"/>
</dbReference>
<comment type="subcellular location">
    <subcellularLocation>
        <location evidence="1">Golgi apparatus membrane</location>
        <topology evidence="1">Multi-pass membrane protein</topology>
    </subcellularLocation>
</comment>
<keyword evidence="1" id="KW-0333">Golgi apparatus</keyword>
<dbReference type="GO" id="GO:1990071">
    <property type="term" value="C:TRAPPII protein complex"/>
    <property type="evidence" value="ECO:0007669"/>
    <property type="project" value="InterPro"/>
</dbReference>
<dbReference type="EMBL" id="CAKMRJ010005523">
    <property type="protein sequence ID" value="CAH1445077.1"/>
    <property type="molecule type" value="Genomic_DNA"/>
</dbReference>
<dbReference type="GO" id="GO:0005829">
    <property type="term" value="C:cytosol"/>
    <property type="evidence" value="ECO:0007669"/>
    <property type="project" value="GOC"/>
</dbReference>
<protein>
    <recommendedName>
        <fullName evidence="1">Post-GPI attachment to proteins factor 3</fullName>
    </recommendedName>
</protein>
<accession>A0AAU9P4T0</accession>
<organism evidence="2 3">
    <name type="scientific">Lactuca virosa</name>
    <dbReference type="NCBI Taxonomy" id="75947"/>
    <lineage>
        <taxon>Eukaryota</taxon>
        <taxon>Viridiplantae</taxon>
        <taxon>Streptophyta</taxon>
        <taxon>Embryophyta</taxon>
        <taxon>Tracheophyta</taxon>
        <taxon>Spermatophyta</taxon>
        <taxon>Magnoliopsida</taxon>
        <taxon>eudicotyledons</taxon>
        <taxon>Gunneridae</taxon>
        <taxon>Pentapetalae</taxon>
        <taxon>asterids</taxon>
        <taxon>campanulids</taxon>
        <taxon>Asterales</taxon>
        <taxon>Asteraceae</taxon>
        <taxon>Cichorioideae</taxon>
        <taxon>Cichorieae</taxon>
        <taxon>Lactucinae</taxon>
        <taxon>Lactuca</taxon>
    </lineage>
</organism>
<dbReference type="GO" id="GO:0000139">
    <property type="term" value="C:Golgi membrane"/>
    <property type="evidence" value="ECO:0007669"/>
    <property type="project" value="UniProtKB-SubCell"/>
</dbReference>
<keyword evidence="1" id="KW-0337">GPI-anchor biosynthesis</keyword>
<comment type="similarity">
    <text evidence="1">Belongs to the PGAP3 family.</text>
</comment>
<dbReference type="PANTHER" id="PTHR13251">
    <property type="entry name" value="EPILEPSY HOLOPROSENCEPHALY CANDIDATE 1/TMEM1"/>
    <property type="match status" value="1"/>
</dbReference>
<name>A0AAU9P4T0_9ASTR</name>
<dbReference type="PANTHER" id="PTHR13251:SF3">
    <property type="entry name" value="TRAFFICKING PROTEIN PARTICLE COMPLEX SUBUNIT 10"/>
    <property type="match status" value="1"/>
</dbReference>
<evidence type="ECO:0000313" key="2">
    <source>
        <dbReference type="EMBL" id="CAH1445077.1"/>
    </source>
</evidence>
<dbReference type="GO" id="GO:0006506">
    <property type="term" value="P:GPI anchor biosynthetic process"/>
    <property type="evidence" value="ECO:0007669"/>
    <property type="project" value="UniProtKB-KW"/>
</dbReference>
<reference evidence="2 3" key="1">
    <citation type="submission" date="2022-01" db="EMBL/GenBank/DDBJ databases">
        <authorList>
            <person name="Xiong W."/>
            <person name="Schranz E."/>
        </authorList>
    </citation>
    <scope>NUCLEOTIDE SEQUENCE [LARGE SCALE GENOMIC DNA]</scope>
</reference>
<dbReference type="InterPro" id="IPR045126">
    <property type="entry name" value="TRAPPC10/Trs130"/>
</dbReference>